<dbReference type="InterPro" id="IPR009910">
    <property type="entry name" value="DUF1450"/>
</dbReference>
<dbReference type="Proteomes" id="UP000266016">
    <property type="component" value="Unassembled WGS sequence"/>
</dbReference>
<evidence type="ECO:0000313" key="1">
    <source>
        <dbReference type="EMBL" id="RID82729.1"/>
    </source>
</evidence>
<sequence length="92" mass="10891">MKIFFSTIFSSKKKIHIEFCQNNLDRYLNEETALDFSHFLRQSHIRYKEYECISNCSTCRKAAYAIVDGQVIEANHMDELLQLLKEQLPKQS</sequence>
<organism evidence="1 2">
    <name type="scientific">Peribacillus asahii</name>
    <dbReference type="NCBI Taxonomy" id="228899"/>
    <lineage>
        <taxon>Bacteria</taxon>
        <taxon>Bacillati</taxon>
        <taxon>Bacillota</taxon>
        <taxon>Bacilli</taxon>
        <taxon>Bacillales</taxon>
        <taxon>Bacillaceae</taxon>
        <taxon>Peribacillus</taxon>
    </lineage>
</organism>
<reference evidence="1 2" key="1">
    <citation type="submission" date="2018-08" db="EMBL/GenBank/DDBJ databases">
        <title>Bacillus jemisoniae sp. nov., Bacillus chryseoplanitiae sp. nov., Bacillus resnikiae sp. nov., and Bacillus frankliniae sp. nov., isolated from Viking spacecraft and associated surfaces.</title>
        <authorList>
            <person name="Seuylemezian A."/>
            <person name="Vaishampayan P."/>
        </authorList>
    </citation>
    <scope>NUCLEOTIDE SEQUENCE [LARGE SCALE GENOMIC DNA]</scope>
    <source>
        <strain evidence="1 2">MA001</strain>
    </source>
</reference>
<comment type="caution">
    <text evidence="1">The sequence shown here is derived from an EMBL/GenBank/DDBJ whole genome shotgun (WGS) entry which is preliminary data.</text>
</comment>
<proteinExistence type="predicted"/>
<protein>
    <submittedName>
        <fullName evidence="1">DUF1450 domain-containing protein</fullName>
    </submittedName>
</protein>
<gene>
    <name evidence="1" type="ORF">D1953_17490</name>
</gene>
<dbReference type="Pfam" id="PF07293">
    <property type="entry name" value="DUF1450"/>
    <property type="match status" value="1"/>
</dbReference>
<dbReference type="AlphaFoldDB" id="A0A398AYI2"/>
<name>A0A398AYI2_9BACI</name>
<evidence type="ECO:0000313" key="2">
    <source>
        <dbReference type="Proteomes" id="UP000266016"/>
    </source>
</evidence>
<dbReference type="EMBL" id="QWVS01000043">
    <property type="protein sequence ID" value="RID82729.1"/>
    <property type="molecule type" value="Genomic_DNA"/>
</dbReference>
<keyword evidence="2" id="KW-1185">Reference proteome</keyword>
<accession>A0A398AYI2</accession>